<dbReference type="InterPro" id="IPR050771">
    <property type="entry name" value="Alpha-ketoacid_DH_E1_comp"/>
</dbReference>
<dbReference type="GO" id="GO:0009083">
    <property type="term" value="P:branched-chain amino acid catabolic process"/>
    <property type="evidence" value="ECO:0007669"/>
    <property type="project" value="TreeGrafter"/>
</dbReference>
<name>A0A381RLV1_9ZZZZ</name>
<reference evidence="4" key="1">
    <citation type="submission" date="2018-05" db="EMBL/GenBank/DDBJ databases">
        <authorList>
            <person name="Lanie J.A."/>
            <person name="Ng W.-L."/>
            <person name="Kazmierczak K.M."/>
            <person name="Andrzejewski T.M."/>
            <person name="Davidsen T.M."/>
            <person name="Wayne K.J."/>
            <person name="Tettelin H."/>
            <person name="Glass J.I."/>
            <person name="Rusch D."/>
            <person name="Podicherti R."/>
            <person name="Tsui H.-C.T."/>
            <person name="Winkler M.E."/>
        </authorList>
    </citation>
    <scope>NUCLEOTIDE SEQUENCE</scope>
</reference>
<dbReference type="EMBL" id="UINC01002017">
    <property type="protein sequence ID" value="SUZ91928.1"/>
    <property type="molecule type" value="Genomic_DNA"/>
</dbReference>
<dbReference type="SUPFAM" id="SSF52518">
    <property type="entry name" value="Thiamin diphosphate-binding fold (THDP-binding)"/>
    <property type="match status" value="1"/>
</dbReference>
<evidence type="ECO:0000313" key="4">
    <source>
        <dbReference type="EMBL" id="SUZ91928.1"/>
    </source>
</evidence>
<dbReference type="CDD" id="cd02000">
    <property type="entry name" value="TPP_E1_PDC_ADC_BCADC"/>
    <property type="match status" value="1"/>
</dbReference>
<dbReference type="GO" id="GO:0016624">
    <property type="term" value="F:oxidoreductase activity, acting on the aldehyde or oxo group of donors, disulfide as acceptor"/>
    <property type="evidence" value="ECO:0007669"/>
    <property type="project" value="InterPro"/>
</dbReference>
<accession>A0A381RLV1</accession>
<dbReference type="Gene3D" id="3.40.50.970">
    <property type="match status" value="1"/>
</dbReference>
<protein>
    <recommendedName>
        <fullName evidence="3">Dehydrogenase E1 component domain-containing protein</fullName>
    </recommendedName>
</protein>
<sequence>MPRNRTTRAQVSGGSATAKRPKAKLPKGLEAADLVDYYTRLIQVRSLDERIWALNRQGKVPIAASSQGHEAAQLGSLLAAEKDGDCFLFPYYRDLALKVAAGLTPVQVMMSFMGKAGDPYSSGRQFPLQGADLPHKIIQISNVVAAGLTQSVGYALGSRMSGGQTVVFVYFGDGATSQGETHEAMNFASIHKLPVIFICENNRYAISTPQTSQMGVEEVASRAASYGMPGFTVDGMDLVSCYESTREAITHARAQGPVLLEMMVERFMSHTTDDDDRRYRPEGEVERARERDPVITMARTLIDEKILTQKQVDEIASEALRATDEASDIAESSSPPDESGLYESVYAP</sequence>
<organism evidence="4">
    <name type="scientific">marine metagenome</name>
    <dbReference type="NCBI Taxonomy" id="408172"/>
    <lineage>
        <taxon>unclassified sequences</taxon>
        <taxon>metagenomes</taxon>
        <taxon>ecological metagenomes</taxon>
    </lineage>
</organism>
<evidence type="ECO:0000259" key="3">
    <source>
        <dbReference type="Pfam" id="PF00676"/>
    </source>
</evidence>
<feature type="region of interest" description="Disordered" evidence="2">
    <location>
        <begin position="1"/>
        <end position="23"/>
    </location>
</feature>
<dbReference type="InterPro" id="IPR001017">
    <property type="entry name" value="DH_E1"/>
</dbReference>
<feature type="region of interest" description="Disordered" evidence="2">
    <location>
        <begin position="318"/>
        <end position="348"/>
    </location>
</feature>
<dbReference type="PANTHER" id="PTHR43380">
    <property type="entry name" value="2-OXOISOVALERATE DEHYDROGENASE SUBUNIT ALPHA, MITOCHONDRIAL"/>
    <property type="match status" value="1"/>
</dbReference>
<dbReference type="Pfam" id="PF00676">
    <property type="entry name" value="E1_dh"/>
    <property type="match status" value="1"/>
</dbReference>
<dbReference type="AlphaFoldDB" id="A0A381RLV1"/>
<proteinExistence type="predicted"/>
<feature type="domain" description="Dehydrogenase E1 component" evidence="3">
    <location>
        <begin position="43"/>
        <end position="336"/>
    </location>
</feature>
<keyword evidence="1" id="KW-0560">Oxidoreductase</keyword>
<gene>
    <name evidence="4" type="ORF">METZ01_LOCUS44782</name>
</gene>
<evidence type="ECO:0000256" key="1">
    <source>
        <dbReference type="ARBA" id="ARBA00023002"/>
    </source>
</evidence>
<dbReference type="PANTHER" id="PTHR43380:SF1">
    <property type="entry name" value="2-OXOISOVALERATE DEHYDROGENASE SUBUNIT ALPHA, MITOCHONDRIAL"/>
    <property type="match status" value="1"/>
</dbReference>
<evidence type="ECO:0000256" key="2">
    <source>
        <dbReference type="SAM" id="MobiDB-lite"/>
    </source>
</evidence>
<dbReference type="InterPro" id="IPR029061">
    <property type="entry name" value="THDP-binding"/>
</dbReference>